<dbReference type="EMBL" id="JAPEVG010000064">
    <property type="protein sequence ID" value="KAJ8488347.1"/>
    <property type="molecule type" value="Genomic_DNA"/>
</dbReference>
<feature type="compositionally biased region" description="Low complexity" evidence="1">
    <location>
        <begin position="107"/>
        <end position="116"/>
    </location>
</feature>
<protein>
    <submittedName>
        <fullName evidence="2">Uncharacterized protein</fullName>
    </submittedName>
</protein>
<name>A0AAD7TXC8_9APHY</name>
<sequence length="295" mass="30686">MAHKQIPRPQPKLRSSFVAIGTARAVPPTLRAHANVTGANAGPRQRAAAPWDAYLLPKASPRLAVYPPRTTDPEVKYDVRSARGGRGGIVTSVAALWASATAQPPAQEAHKLAAAPAKPPPKPAKLAEQWKTKTRLSANAANQSESKSEPSKSPPPGDGRPKMLRTTAKTATSSPTISPSGTEAAPPSVADLTARRARMIKSASVPAVVSSSLATPMISSTASLARPAPAPAERHKLNIKLPPTISESTDSKAPASTPATSSAPATKASSARAELAFGQARLRELIKRYQGQVNS</sequence>
<proteinExistence type="predicted"/>
<feature type="region of interest" description="Disordered" evidence="1">
    <location>
        <begin position="107"/>
        <end position="189"/>
    </location>
</feature>
<evidence type="ECO:0000313" key="2">
    <source>
        <dbReference type="EMBL" id="KAJ8488347.1"/>
    </source>
</evidence>
<feature type="compositionally biased region" description="Polar residues" evidence="1">
    <location>
        <begin position="167"/>
        <end position="181"/>
    </location>
</feature>
<feature type="compositionally biased region" description="Low complexity" evidence="1">
    <location>
        <begin position="251"/>
        <end position="271"/>
    </location>
</feature>
<evidence type="ECO:0000313" key="3">
    <source>
        <dbReference type="Proteomes" id="UP001215151"/>
    </source>
</evidence>
<keyword evidence="3" id="KW-1185">Reference proteome</keyword>
<gene>
    <name evidence="2" type="ORF">ONZ51_g3590</name>
</gene>
<comment type="caution">
    <text evidence="2">The sequence shown here is derived from an EMBL/GenBank/DDBJ whole genome shotgun (WGS) entry which is preliminary data.</text>
</comment>
<organism evidence="2 3">
    <name type="scientific">Trametes cubensis</name>
    <dbReference type="NCBI Taxonomy" id="1111947"/>
    <lineage>
        <taxon>Eukaryota</taxon>
        <taxon>Fungi</taxon>
        <taxon>Dikarya</taxon>
        <taxon>Basidiomycota</taxon>
        <taxon>Agaricomycotina</taxon>
        <taxon>Agaricomycetes</taxon>
        <taxon>Polyporales</taxon>
        <taxon>Polyporaceae</taxon>
        <taxon>Trametes</taxon>
    </lineage>
</organism>
<accession>A0AAD7TXC8</accession>
<dbReference type="Proteomes" id="UP001215151">
    <property type="component" value="Unassembled WGS sequence"/>
</dbReference>
<evidence type="ECO:0000256" key="1">
    <source>
        <dbReference type="SAM" id="MobiDB-lite"/>
    </source>
</evidence>
<reference evidence="2" key="1">
    <citation type="submission" date="2022-11" db="EMBL/GenBank/DDBJ databases">
        <title>Genome Sequence of Cubamyces cubensis.</title>
        <authorList>
            <person name="Buettner E."/>
        </authorList>
    </citation>
    <scope>NUCLEOTIDE SEQUENCE</scope>
    <source>
        <strain evidence="2">MPL-01</strain>
    </source>
</reference>
<feature type="region of interest" description="Disordered" evidence="1">
    <location>
        <begin position="223"/>
        <end position="272"/>
    </location>
</feature>
<dbReference type="AlphaFoldDB" id="A0AAD7TXC8"/>